<comment type="caution">
    <text evidence="1">The sequence shown here is derived from an EMBL/GenBank/DDBJ whole genome shotgun (WGS) entry which is preliminary data.</text>
</comment>
<accession>A0A6V8SMU1</accession>
<dbReference type="Proteomes" id="UP000580568">
    <property type="component" value="Unassembled WGS sequence"/>
</dbReference>
<dbReference type="RefSeq" id="WP_183279981.1">
    <property type="nucleotide sequence ID" value="NZ_BLZR01000002.1"/>
</dbReference>
<evidence type="ECO:0000313" key="1">
    <source>
        <dbReference type="EMBL" id="GFP78487.1"/>
    </source>
</evidence>
<evidence type="ECO:0000313" key="2">
    <source>
        <dbReference type="Proteomes" id="UP000580568"/>
    </source>
</evidence>
<protein>
    <submittedName>
        <fullName evidence="1">Uncharacterized protein</fullName>
    </submittedName>
</protein>
<proteinExistence type="predicted"/>
<sequence length="50" mass="5864">MTKLKELEEQLVNLKLQKRNLILAGKKTDEVDELIKAVDRDIKKEKEISK</sequence>
<dbReference type="AlphaFoldDB" id="A0A6V8SMU1"/>
<organism evidence="1 2">
    <name type="scientific">Clostridium fungisolvens</name>
    <dbReference type="NCBI Taxonomy" id="1604897"/>
    <lineage>
        <taxon>Bacteria</taxon>
        <taxon>Bacillati</taxon>
        <taxon>Bacillota</taxon>
        <taxon>Clostridia</taxon>
        <taxon>Eubacteriales</taxon>
        <taxon>Clostridiaceae</taxon>
        <taxon>Clostridium</taxon>
    </lineage>
</organism>
<keyword evidence="2" id="KW-1185">Reference proteome</keyword>
<name>A0A6V8SMU1_9CLOT</name>
<gene>
    <name evidence="1" type="ORF">bsdtw1_04712</name>
</gene>
<reference evidence="1 2" key="1">
    <citation type="submission" date="2020-07" db="EMBL/GenBank/DDBJ databases">
        <title>A new beta-1,3-glucan-decomposing anaerobic bacterium isolated from anoxic soil subjected to biological soil disinfestation.</title>
        <authorList>
            <person name="Ueki A."/>
            <person name="Tonouchi A."/>
        </authorList>
    </citation>
    <scope>NUCLEOTIDE SEQUENCE [LARGE SCALE GENOMIC DNA]</scope>
    <source>
        <strain evidence="1 2">TW1</strain>
    </source>
</reference>
<dbReference type="EMBL" id="BLZR01000002">
    <property type="protein sequence ID" value="GFP78487.1"/>
    <property type="molecule type" value="Genomic_DNA"/>
</dbReference>